<evidence type="ECO:0000256" key="4">
    <source>
        <dbReference type="PROSITE-ProRule" id="PRU00803"/>
    </source>
</evidence>
<dbReference type="SUPFAM" id="SSF69318">
    <property type="entry name" value="Integrin alpha N-terminal domain"/>
    <property type="match status" value="1"/>
</dbReference>
<dbReference type="SMART" id="SM00191">
    <property type="entry name" value="Int_alpha"/>
    <property type="match status" value="1"/>
</dbReference>
<dbReference type="EMBL" id="JAHRIQ010050999">
    <property type="protein sequence ID" value="MEQ2238201.1"/>
    <property type="molecule type" value="Genomic_DNA"/>
</dbReference>
<evidence type="ECO:0000256" key="1">
    <source>
        <dbReference type="ARBA" id="ARBA00022729"/>
    </source>
</evidence>
<proteinExistence type="predicted"/>
<evidence type="ECO:0000256" key="2">
    <source>
        <dbReference type="ARBA" id="ARBA00022737"/>
    </source>
</evidence>
<comment type="caution">
    <text evidence="5">The sequence shown here is derived from an EMBL/GenBank/DDBJ whole genome shotgun (WGS) entry which is preliminary data.</text>
</comment>
<keyword evidence="3" id="KW-0325">Glycoprotein</keyword>
<gene>
    <name evidence="5" type="ORF">ILYODFUR_030827</name>
</gene>
<feature type="repeat" description="FG-GAP" evidence="4">
    <location>
        <begin position="1"/>
        <end position="41"/>
    </location>
</feature>
<evidence type="ECO:0000313" key="6">
    <source>
        <dbReference type="Proteomes" id="UP001482620"/>
    </source>
</evidence>
<name>A0ABV0TZI6_9TELE</name>
<evidence type="ECO:0000313" key="5">
    <source>
        <dbReference type="EMBL" id="MEQ2238201.1"/>
    </source>
</evidence>
<dbReference type="InterPro" id="IPR013517">
    <property type="entry name" value="FG-GAP"/>
</dbReference>
<dbReference type="PROSITE" id="PS51470">
    <property type="entry name" value="FG_GAP"/>
    <property type="match status" value="2"/>
</dbReference>
<dbReference type="Gene3D" id="2.130.10.130">
    <property type="entry name" value="Integrin alpha, N-terminal"/>
    <property type="match status" value="1"/>
</dbReference>
<dbReference type="PANTHER" id="PTHR23220:SF21">
    <property type="entry name" value="INTEGRIN ALPHA-11"/>
    <property type="match status" value="1"/>
</dbReference>
<organism evidence="5 6">
    <name type="scientific">Ilyodon furcidens</name>
    <name type="common">goldbreast splitfin</name>
    <dbReference type="NCBI Taxonomy" id="33524"/>
    <lineage>
        <taxon>Eukaryota</taxon>
        <taxon>Metazoa</taxon>
        <taxon>Chordata</taxon>
        <taxon>Craniata</taxon>
        <taxon>Vertebrata</taxon>
        <taxon>Euteleostomi</taxon>
        <taxon>Actinopterygii</taxon>
        <taxon>Neopterygii</taxon>
        <taxon>Teleostei</taxon>
        <taxon>Neoteleostei</taxon>
        <taxon>Acanthomorphata</taxon>
        <taxon>Ovalentaria</taxon>
        <taxon>Atherinomorphae</taxon>
        <taxon>Cyprinodontiformes</taxon>
        <taxon>Goodeidae</taxon>
        <taxon>Ilyodon</taxon>
    </lineage>
</organism>
<dbReference type="Pfam" id="PF01839">
    <property type="entry name" value="FG-GAP"/>
    <property type="match status" value="1"/>
</dbReference>
<keyword evidence="1" id="KW-0732">Signal</keyword>
<dbReference type="InterPro" id="IPR028994">
    <property type="entry name" value="Integrin_alpha_N"/>
</dbReference>
<dbReference type="InterPro" id="IPR013519">
    <property type="entry name" value="Int_alpha_beta-p"/>
</dbReference>
<keyword evidence="2" id="KW-0677">Repeat</keyword>
<dbReference type="Proteomes" id="UP001482620">
    <property type="component" value="Unassembled WGS sequence"/>
</dbReference>
<keyword evidence="6" id="KW-1185">Reference proteome</keyword>
<dbReference type="PANTHER" id="PTHR23220">
    <property type="entry name" value="INTEGRIN ALPHA"/>
    <property type="match status" value="1"/>
</dbReference>
<reference evidence="5 6" key="1">
    <citation type="submission" date="2021-06" db="EMBL/GenBank/DDBJ databases">
        <authorList>
            <person name="Palmer J.M."/>
        </authorList>
    </citation>
    <scope>NUCLEOTIDE SEQUENCE [LARGE SCALE GENOMIC DNA]</scope>
    <source>
        <strain evidence="6">if_2019</strain>
        <tissue evidence="5">Muscle</tissue>
    </source>
</reference>
<protein>
    <submittedName>
        <fullName evidence="5">Uncharacterized protein</fullName>
    </submittedName>
</protein>
<feature type="repeat" description="FG-GAP" evidence="4">
    <location>
        <begin position="43"/>
        <end position="101"/>
    </location>
</feature>
<accession>A0ABV0TZI6</accession>
<sequence>MDIDEDGQTDFLMVAAPMYYNQGLERGRVYIYSMSLEAIFIFHGVLEVSHHSQNSRLGSALAQIADMNGDGFKELVVGAPLEDDHQGAIYIFHSKDKMIGPHYKQVISLENIPEYKPSLSSFEGKILNEDGG</sequence>
<evidence type="ECO:0000256" key="3">
    <source>
        <dbReference type="ARBA" id="ARBA00023180"/>
    </source>
</evidence>